<keyword evidence="4 9" id="KW-0378">Hydrolase</keyword>
<dbReference type="GO" id="GO:0048476">
    <property type="term" value="C:Holliday junction resolvase complex"/>
    <property type="evidence" value="ECO:0007669"/>
    <property type="project" value="UniProtKB-UniRule"/>
</dbReference>
<dbReference type="Gene3D" id="1.10.10.10">
    <property type="entry name" value="Winged helix-like DNA-binding domain superfamily/Winged helix DNA-binding domain"/>
    <property type="match status" value="1"/>
</dbReference>
<dbReference type="InterPro" id="IPR027417">
    <property type="entry name" value="P-loop_NTPase"/>
</dbReference>
<comment type="catalytic activity">
    <reaction evidence="9">
        <text>ATP + H2O = ADP + phosphate + H(+)</text>
        <dbReference type="Rhea" id="RHEA:13065"/>
        <dbReference type="ChEBI" id="CHEBI:15377"/>
        <dbReference type="ChEBI" id="CHEBI:15378"/>
        <dbReference type="ChEBI" id="CHEBI:30616"/>
        <dbReference type="ChEBI" id="CHEBI:43474"/>
        <dbReference type="ChEBI" id="CHEBI:456216"/>
    </reaction>
</comment>
<feature type="binding site" evidence="9">
    <location>
        <position position="67"/>
    </location>
    <ligand>
        <name>ATP</name>
        <dbReference type="ChEBI" id="CHEBI:30616"/>
    </ligand>
</feature>
<keyword evidence="5 9" id="KW-0067">ATP-binding</keyword>
<keyword evidence="8 9" id="KW-0234">DNA repair</keyword>
<dbReference type="Pfam" id="PF17864">
    <property type="entry name" value="AAA_lid_4"/>
    <property type="match status" value="1"/>
</dbReference>
<name>B0VFS4_CLOAI</name>
<feature type="binding site" evidence="9">
    <location>
        <position position="66"/>
    </location>
    <ligand>
        <name>ATP</name>
        <dbReference type="ChEBI" id="CHEBI:30616"/>
    </ligand>
</feature>
<feature type="binding site" evidence="9">
    <location>
        <position position="316"/>
    </location>
    <ligand>
        <name>DNA</name>
        <dbReference type="ChEBI" id="CHEBI:16991"/>
    </ligand>
</feature>
<protein>
    <recommendedName>
        <fullName evidence="9">Holliday junction branch migration complex subunit RuvB</fullName>
        <ecNumber evidence="9">3.6.4.-</ecNumber>
    </recommendedName>
</protein>
<dbReference type="Pfam" id="PF05496">
    <property type="entry name" value="RuvB_N"/>
    <property type="match status" value="1"/>
</dbReference>
<evidence type="ECO:0000259" key="10">
    <source>
        <dbReference type="SMART" id="SM00382"/>
    </source>
</evidence>
<dbReference type="SUPFAM" id="SSF46785">
    <property type="entry name" value="Winged helix' DNA-binding domain"/>
    <property type="match status" value="1"/>
</dbReference>
<comment type="subcellular location">
    <subcellularLocation>
        <location evidence="9">Cytoplasm</location>
    </subcellularLocation>
</comment>
<evidence type="ECO:0000256" key="7">
    <source>
        <dbReference type="ARBA" id="ARBA00023172"/>
    </source>
</evidence>
<keyword evidence="1 9" id="KW-0963">Cytoplasm</keyword>
<proteinExistence type="inferred from homology"/>
<dbReference type="EC" id="3.6.4.-" evidence="9"/>
<dbReference type="CDD" id="cd00009">
    <property type="entry name" value="AAA"/>
    <property type="match status" value="1"/>
</dbReference>
<evidence type="ECO:0000256" key="8">
    <source>
        <dbReference type="ARBA" id="ARBA00023204"/>
    </source>
</evidence>
<keyword evidence="3 9" id="KW-0227">DNA damage</keyword>
<feature type="binding site" evidence="9">
    <location>
        <position position="311"/>
    </location>
    <ligand>
        <name>DNA</name>
        <dbReference type="ChEBI" id="CHEBI:16991"/>
    </ligand>
</feature>
<dbReference type="SUPFAM" id="SSF52540">
    <property type="entry name" value="P-loop containing nucleoside triphosphate hydrolases"/>
    <property type="match status" value="1"/>
</dbReference>
<dbReference type="Gene3D" id="1.10.8.60">
    <property type="match status" value="1"/>
</dbReference>
<gene>
    <name evidence="9 11" type="primary">ruvB</name>
    <name evidence="11" type="ordered locus">CLOAM1679</name>
</gene>
<dbReference type="PANTHER" id="PTHR42848:SF1">
    <property type="entry name" value="HOLLIDAY JUNCTION BRANCH MIGRATION COMPLEX SUBUNIT RUVB"/>
    <property type="match status" value="1"/>
</dbReference>
<feature type="binding site" evidence="9">
    <location>
        <position position="172"/>
    </location>
    <ligand>
        <name>ATP</name>
        <dbReference type="ChEBI" id="CHEBI:30616"/>
    </ligand>
</feature>
<evidence type="ECO:0000256" key="3">
    <source>
        <dbReference type="ARBA" id="ARBA00022763"/>
    </source>
</evidence>
<dbReference type="AlphaFoldDB" id="B0VFS4"/>
<dbReference type="GO" id="GO:0006310">
    <property type="term" value="P:DNA recombination"/>
    <property type="evidence" value="ECO:0007669"/>
    <property type="project" value="UniProtKB-UniRule"/>
</dbReference>
<dbReference type="InterPro" id="IPR008823">
    <property type="entry name" value="RuvB_wg_C"/>
</dbReference>
<dbReference type="HOGENOM" id="CLU_055599_1_0_0"/>
<keyword evidence="2 9" id="KW-0547">Nucleotide-binding</keyword>
<organism evidence="11 12">
    <name type="scientific">Cloacimonas acidaminovorans (strain Evry)</name>
    <dbReference type="NCBI Taxonomy" id="459349"/>
    <lineage>
        <taxon>Bacteria</taxon>
        <taxon>Pseudomonadati</taxon>
        <taxon>Candidatus Cloacimonadota</taxon>
        <taxon>Candidatus Cloacimonadia</taxon>
        <taxon>Candidatus Cloacimonadales</taxon>
        <taxon>Candidatus Cloacimonadaceae</taxon>
        <taxon>Candidatus Cloacimonas</taxon>
    </lineage>
</organism>
<feature type="region of interest" description="Head domain (RuvB-H)" evidence="9">
    <location>
        <begin position="256"/>
        <end position="338"/>
    </location>
</feature>
<dbReference type="RefSeq" id="WP_015425373.1">
    <property type="nucleotide sequence ID" value="NC_020449.1"/>
</dbReference>
<evidence type="ECO:0000313" key="12">
    <source>
        <dbReference type="Proteomes" id="UP000002019"/>
    </source>
</evidence>
<comment type="domain">
    <text evidence="9">Has 3 domains, the large (RuvB-L) and small ATPase (RuvB-S) domains and the C-terminal head (RuvB-H) domain. The head domain binds DNA, while the ATPase domains jointly bind ATP, ADP or are empty depending on the state of the subunit in the translocation cycle. During a single DNA translocation step the structure of each domain remains the same, but their relative positions change.</text>
</comment>
<feature type="domain" description="AAA+ ATPase" evidence="10">
    <location>
        <begin position="52"/>
        <end position="183"/>
    </location>
</feature>
<dbReference type="Pfam" id="PF05491">
    <property type="entry name" value="WHD_RuvB"/>
    <property type="match status" value="1"/>
</dbReference>
<accession>B0VFS4</accession>
<dbReference type="Proteomes" id="UP000002019">
    <property type="component" value="Chromosome"/>
</dbReference>
<evidence type="ECO:0000256" key="4">
    <source>
        <dbReference type="ARBA" id="ARBA00022801"/>
    </source>
</evidence>
<dbReference type="GO" id="GO:0000400">
    <property type="term" value="F:four-way junction DNA binding"/>
    <property type="evidence" value="ECO:0007669"/>
    <property type="project" value="UniProtKB-UniRule"/>
</dbReference>
<dbReference type="InterPro" id="IPR004605">
    <property type="entry name" value="DNA_helicase_Holl-junc_RuvB"/>
</dbReference>
<comment type="function">
    <text evidence="9">The RuvA-RuvB-RuvC complex processes Holliday junction (HJ) DNA during genetic recombination and DNA repair, while the RuvA-RuvB complex plays an important role in the rescue of blocked DNA replication forks via replication fork reversal (RFR). RuvA specifically binds to HJ cruciform DNA, conferring on it an open structure. The RuvB hexamer acts as an ATP-dependent pump, pulling dsDNA into and through the RuvAB complex. RuvB forms 2 homohexamers on either side of HJ DNA bound by 1 or 2 RuvA tetramers; 4 subunits per hexamer contact DNA at a time. Coordinated motions by a converter formed by DNA-disengaged RuvB subunits stimulates ATP hydrolysis and nucleotide exchange. Immobilization of the converter enables RuvB to convert the ATP-contained energy into a lever motion, pulling 2 nucleotides of DNA out of the RuvA tetramer per ATP hydrolyzed, thus driving DNA branch migration. The RuvB motors rotate together with the DNA substrate, which together with the progressing nucleotide cycle form the mechanistic basis for DNA recombination by continuous HJ branch migration. Branch migration allows RuvC to scan DNA until it finds its consensus sequence, where it cleaves and resolves cruciform DNA.</text>
</comment>
<evidence type="ECO:0000256" key="2">
    <source>
        <dbReference type="ARBA" id="ARBA00022741"/>
    </source>
</evidence>
<dbReference type="InterPro" id="IPR041445">
    <property type="entry name" value="AAA_lid_4"/>
</dbReference>
<keyword evidence="11" id="KW-0347">Helicase</keyword>
<evidence type="ECO:0000256" key="9">
    <source>
        <dbReference type="HAMAP-Rule" id="MF_00016"/>
    </source>
</evidence>
<dbReference type="HAMAP" id="MF_00016">
    <property type="entry name" value="DNA_HJ_migration_RuvB"/>
    <property type="match status" value="1"/>
</dbReference>
<keyword evidence="12" id="KW-1185">Reference proteome</keyword>
<feature type="binding site" evidence="9">
    <location>
        <position position="219"/>
    </location>
    <ligand>
        <name>ATP</name>
        <dbReference type="ChEBI" id="CHEBI:30616"/>
    </ligand>
</feature>
<keyword evidence="7 9" id="KW-0233">DNA recombination</keyword>
<dbReference type="Gene3D" id="3.40.50.300">
    <property type="entry name" value="P-loop containing nucleotide triphosphate hydrolases"/>
    <property type="match status" value="1"/>
</dbReference>
<dbReference type="NCBIfam" id="NF000868">
    <property type="entry name" value="PRK00080.1"/>
    <property type="match status" value="1"/>
</dbReference>
<dbReference type="InterPro" id="IPR036388">
    <property type="entry name" value="WH-like_DNA-bd_sf"/>
</dbReference>
<dbReference type="eggNOG" id="COG2255">
    <property type="taxonomic scope" value="Bacteria"/>
</dbReference>
<feature type="binding site" evidence="9">
    <location>
        <position position="63"/>
    </location>
    <ligand>
        <name>ATP</name>
        <dbReference type="ChEBI" id="CHEBI:30616"/>
    </ligand>
</feature>
<reference evidence="11 12" key="1">
    <citation type="journal article" date="2008" name="J. Bacteriol.">
        <title>'Candidatus Cloacamonas acidaminovorans': genome sequence reconstruction provides a first glimpse of a new bacterial division.</title>
        <authorList>
            <person name="Pelletier E."/>
            <person name="Kreimeyer A."/>
            <person name="Bocs S."/>
            <person name="Rouy Z."/>
            <person name="Gyapay G."/>
            <person name="Chouari R."/>
            <person name="Riviere D."/>
            <person name="Ganesan A."/>
            <person name="Daegelen P."/>
            <person name="Sghir A."/>
            <person name="Cohen G.N."/>
            <person name="Medigue C."/>
            <person name="Weissenbach J."/>
            <person name="Le Paslier D."/>
        </authorList>
    </citation>
    <scope>NUCLEOTIDE SEQUENCE [LARGE SCALE GENOMIC DNA]</scope>
    <source>
        <strain evidence="12">Evry</strain>
    </source>
</reference>
<feature type="binding site" evidence="9">
    <location>
        <position position="67"/>
    </location>
    <ligand>
        <name>Mg(2+)</name>
        <dbReference type="ChEBI" id="CHEBI:18420"/>
    </ligand>
</feature>
<dbReference type="InterPro" id="IPR008824">
    <property type="entry name" value="RuvB-like_N"/>
</dbReference>
<feature type="region of interest" description="Large ATPase domain (RuvB-L)" evidence="9">
    <location>
        <begin position="2"/>
        <end position="182"/>
    </location>
</feature>
<dbReference type="InterPro" id="IPR036390">
    <property type="entry name" value="WH_DNA-bd_sf"/>
</dbReference>
<evidence type="ECO:0000313" key="11">
    <source>
        <dbReference type="EMBL" id="CAO81515.1"/>
    </source>
</evidence>
<evidence type="ECO:0000256" key="1">
    <source>
        <dbReference type="ARBA" id="ARBA00022490"/>
    </source>
</evidence>
<feature type="binding site" evidence="9">
    <location>
        <position position="22"/>
    </location>
    <ligand>
        <name>ATP</name>
        <dbReference type="ChEBI" id="CHEBI:30616"/>
    </ligand>
</feature>
<comment type="subunit">
    <text evidence="9">Homohexamer. Forms an RuvA(8)-RuvB(12)-Holliday junction (HJ) complex. HJ DNA is sandwiched between 2 RuvA tetramers; dsDNA enters through RuvA and exits via RuvB. An RuvB hexamer assembles on each DNA strand where it exits the tetramer. Each RuvB hexamer is contacted by two RuvA subunits (via domain III) on 2 adjacent RuvB subunits; this complex drives branch migration. In the full resolvosome a probable DNA-RuvA(4)-RuvB(12)-RuvC(2) complex forms which resolves the HJ.</text>
</comment>
<dbReference type="NCBIfam" id="TIGR00635">
    <property type="entry name" value="ruvB"/>
    <property type="match status" value="1"/>
</dbReference>
<dbReference type="GO" id="GO:0005524">
    <property type="term" value="F:ATP binding"/>
    <property type="evidence" value="ECO:0007669"/>
    <property type="project" value="UniProtKB-UniRule"/>
</dbReference>
<dbReference type="STRING" id="459349.CLOAM1679"/>
<dbReference type="SMART" id="SM00382">
    <property type="entry name" value="AAA"/>
    <property type="match status" value="1"/>
</dbReference>
<dbReference type="GO" id="GO:0005737">
    <property type="term" value="C:cytoplasm"/>
    <property type="evidence" value="ECO:0007669"/>
    <property type="project" value="UniProtKB-SubCell"/>
</dbReference>
<feature type="binding site" evidence="9">
    <location>
        <position position="21"/>
    </location>
    <ligand>
        <name>ATP</name>
        <dbReference type="ChEBI" id="CHEBI:30616"/>
    </ligand>
</feature>
<dbReference type="GO" id="GO:0006281">
    <property type="term" value="P:DNA repair"/>
    <property type="evidence" value="ECO:0007669"/>
    <property type="project" value="UniProtKB-UniRule"/>
</dbReference>
<dbReference type="GO" id="GO:0016887">
    <property type="term" value="F:ATP hydrolysis activity"/>
    <property type="evidence" value="ECO:0007669"/>
    <property type="project" value="RHEA"/>
</dbReference>
<feature type="region of interest" description="Small ATPAse domain (RuvB-S)" evidence="9">
    <location>
        <begin position="183"/>
        <end position="253"/>
    </location>
</feature>
<dbReference type="OrthoDB" id="9804478at2"/>
<keyword evidence="6 9" id="KW-0238">DNA-binding</keyword>
<dbReference type="GO" id="GO:0009378">
    <property type="term" value="F:four-way junction helicase activity"/>
    <property type="evidence" value="ECO:0007669"/>
    <property type="project" value="InterPro"/>
</dbReference>
<dbReference type="InterPro" id="IPR003593">
    <property type="entry name" value="AAA+_ATPase"/>
</dbReference>
<dbReference type="KEGG" id="caci:CLOAM1679"/>
<evidence type="ECO:0000256" key="5">
    <source>
        <dbReference type="ARBA" id="ARBA00022840"/>
    </source>
</evidence>
<dbReference type="EMBL" id="CU466930">
    <property type="protein sequence ID" value="CAO81515.1"/>
    <property type="molecule type" value="Genomic_DNA"/>
</dbReference>
<sequence>MLERINNPDKLNEDVELDRALRPRTLKEFIGQTHIKELLDISIKAAKLRGESLDHILLYGPPGLGKTTLAGIIAREMGVNITVSSGPVIEKPSDLAGILTNLQRHETLFIDEIHRLSHIIEEYIYPAMEDFEMEIILDSGPNSRTLKIPLEHFTLVGATTRAGLLTPPLRDRFGIILRLDYYDQESIAQIIRRSARLLNIPTEDDGVQEIARRSRGTPRIANRLLRRVRDYAQIKGEGIITLDIALSALQMLQVDNAGLDEMDKRILTTIIENYNGGPVGIKTIATAIGEDSGTIEEIFEPYLVQQGFLERSPQGRKVTFKAYKHLGLTPASAQTEIF</sequence>
<comment type="similarity">
    <text evidence="9">Belongs to the RuvB family.</text>
</comment>
<evidence type="ECO:0000256" key="6">
    <source>
        <dbReference type="ARBA" id="ARBA00023125"/>
    </source>
</evidence>
<dbReference type="PANTHER" id="PTHR42848">
    <property type="match status" value="1"/>
</dbReference>
<feature type="binding site" evidence="9">
    <location>
        <position position="68"/>
    </location>
    <ligand>
        <name>ATP</name>
        <dbReference type="ChEBI" id="CHEBI:30616"/>
    </ligand>
</feature>
<feature type="binding site" evidence="9">
    <location>
        <begin position="129"/>
        <end position="131"/>
    </location>
    <ligand>
        <name>ATP</name>
        <dbReference type="ChEBI" id="CHEBI:30616"/>
    </ligand>
</feature>
<comment type="caution">
    <text evidence="9">Lacks conserved residue(s) required for the propagation of feature annotation.</text>
</comment>
<feature type="binding site" evidence="9">
    <location>
        <position position="182"/>
    </location>
    <ligand>
        <name>ATP</name>
        <dbReference type="ChEBI" id="CHEBI:30616"/>
    </ligand>
</feature>